<dbReference type="InterPro" id="IPR024932">
    <property type="entry name" value="ApbE"/>
</dbReference>
<dbReference type="EC" id="2.7.1.180" evidence="1 10"/>
<proteinExistence type="inferred from homology"/>
<dbReference type="SUPFAM" id="SSF143631">
    <property type="entry name" value="ApbE-like"/>
    <property type="match status" value="1"/>
</dbReference>
<dbReference type="InterPro" id="IPR003374">
    <property type="entry name" value="ApbE-like_sf"/>
</dbReference>
<comment type="similarity">
    <text evidence="10">Belongs to the ApbE family.</text>
</comment>
<dbReference type="AlphaFoldDB" id="A0A6M1TWW4"/>
<dbReference type="PANTHER" id="PTHR30040:SF2">
    <property type="entry name" value="FAD:PROTEIN FMN TRANSFERASE"/>
    <property type="match status" value="1"/>
</dbReference>
<dbReference type="Pfam" id="PF02424">
    <property type="entry name" value="ApbE"/>
    <property type="match status" value="1"/>
</dbReference>
<keyword evidence="3 10" id="KW-0285">Flavoprotein</keyword>
<keyword evidence="5 10" id="KW-0479">Metal-binding</keyword>
<keyword evidence="13" id="KW-1185">Reference proteome</keyword>
<keyword evidence="7 10" id="KW-0460">Magnesium</keyword>
<comment type="cofactor">
    <cofactor evidence="11">
        <name>Mg(2+)</name>
        <dbReference type="ChEBI" id="CHEBI:18420"/>
    </cofactor>
    <cofactor evidence="11">
        <name>Mn(2+)</name>
        <dbReference type="ChEBI" id="CHEBI:29035"/>
    </cofactor>
    <text evidence="11">Magnesium. Can also use manganese.</text>
</comment>
<evidence type="ECO:0000313" key="13">
    <source>
        <dbReference type="Proteomes" id="UP000474758"/>
    </source>
</evidence>
<evidence type="ECO:0000256" key="2">
    <source>
        <dbReference type="ARBA" id="ARBA00016337"/>
    </source>
</evidence>
<dbReference type="PIRSF" id="PIRSF006268">
    <property type="entry name" value="ApbE"/>
    <property type="match status" value="1"/>
</dbReference>
<evidence type="ECO:0000256" key="11">
    <source>
        <dbReference type="PIRSR" id="PIRSR006268-2"/>
    </source>
</evidence>
<evidence type="ECO:0000256" key="10">
    <source>
        <dbReference type="PIRNR" id="PIRNR006268"/>
    </source>
</evidence>
<evidence type="ECO:0000256" key="9">
    <source>
        <dbReference type="ARBA" id="ARBA00048540"/>
    </source>
</evidence>
<reference evidence="12 13" key="1">
    <citation type="submission" date="2020-02" db="EMBL/GenBank/DDBJ databases">
        <title>Rhodobacter translucens sp. nov., a novel bacterium isolated from activated sludge.</title>
        <authorList>
            <person name="Liu J."/>
        </authorList>
    </citation>
    <scope>NUCLEOTIDE SEQUENCE [LARGE SCALE GENOMIC DNA]</scope>
    <source>
        <strain evidence="12 13">HX-7-19</strain>
    </source>
</reference>
<protein>
    <recommendedName>
        <fullName evidence="2 10">FAD:protein FMN transferase</fullName>
        <ecNumber evidence="1 10">2.7.1.180</ecNumber>
    </recommendedName>
    <alternativeName>
        <fullName evidence="8 10">Flavin transferase</fullName>
    </alternativeName>
</protein>
<keyword evidence="4 10" id="KW-0808">Transferase</keyword>
<evidence type="ECO:0000256" key="1">
    <source>
        <dbReference type="ARBA" id="ARBA00011955"/>
    </source>
</evidence>
<dbReference type="Gene3D" id="3.10.520.10">
    <property type="entry name" value="ApbE-like domains"/>
    <property type="match status" value="1"/>
</dbReference>
<name>A0A6M1TWW4_9RHOB</name>
<dbReference type="GO" id="GO:0016740">
    <property type="term" value="F:transferase activity"/>
    <property type="evidence" value="ECO:0007669"/>
    <property type="project" value="UniProtKB-UniRule"/>
</dbReference>
<comment type="catalytic activity">
    <reaction evidence="9 10">
        <text>L-threonyl-[protein] + FAD = FMN-L-threonyl-[protein] + AMP + H(+)</text>
        <dbReference type="Rhea" id="RHEA:36847"/>
        <dbReference type="Rhea" id="RHEA-COMP:11060"/>
        <dbReference type="Rhea" id="RHEA-COMP:11061"/>
        <dbReference type="ChEBI" id="CHEBI:15378"/>
        <dbReference type="ChEBI" id="CHEBI:30013"/>
        <dbReference type="ChEBI" id="CHEBI:57692"/>
        <dbReference type="ChEBI" id="CHEBI:74257"/>
        <dbReference type="ChEBI" id="CHEBI:456215"/>
        <dbReference type="EC" id="2.7.1.180"/>
    </reaction>
</comment>
<evidence type="ECO:0000256" key="7">
    <source>
        <dbReference type="ARBA" id="ARBA00022842"/>
    </source>
</evidence>
<sequence>MRKTATDTLLSGATMGTTWQVRLDDAPHEFETIRAALQSAVAEVDGQMSTWKADSALMRFNDAPCGQWHSLPDNLLSVLESGLAISALTGNAFEMNLGDATCAWGFGPAQIDLQAIRAASNLPTIAAAQALRLDRAAGRALKSSPLSLDLCGIAKGYGVDRLAETLRAHGITRALCSIDGEVRALGIRRDGTPWSVGIDTPDSPQRGNHSVVMLEDASLATSGDYRHFLEIRGKRLSHTMNPATRAPLLDAPASVTVMAQSCMHADAMATALVVLGLERGERFAREQGIAALFIGRDGETRQTGHFAM</sequence>
<feature type="binding site" evidence="11">
    <location>
        <position position="266"/>
    </location>
    <ligand>
        <name>Mg(2+)</name>
        <dbReference type="ChEBI" id="CHEBI:18420"/>
    </ligand>
</feature>
<gene>
    <name evidence="12" type="ORF">G5V65_17440</name>
</gene>
<dbReference type="GO" id="GO:0046872">
    <property type="term" value="F:metal ion binding"/>
    <property type="evidence" value="ECO:0007669"/>
    <property type="project" value="UniProtKB-UniRule"/>
</dbReference>
<dbReference type="Proteomes" id="UP000474758">
    <property type="component" value="Unassembled WGS sequence"/>
</dbReference>
<dbReference type="EMBL" id="JAALFE010000020">
    <property type="protein sequence ID" value="NGQ92680.1"/>
    <property type="molecule type" value="Genomic_DNA"/>
</dbReference>
<keyword evidence="6 10" id="KW-0274">FAD</keyword>
<feature type="binding site" evidence="11">
    <location>
        <position position="152"/>
    </location>
    <ligand>
        <name>Mg(2+)</name>
        <dbReference type="ChEBI" id="CHEBI:18420"/>
    </ligand>
</feature>
<evidence type="ECO:0000256" key="8">
    <source>
        <dbReference type="ARBA" id="ARBA00031306"/>
    </source>
</evidence>
<evidence type="ECO:0000256" key="5">
    <source>
        <dbReference type="ARBA" id="ARBA00022723"/>
    </source>
</evidence>
<accession>A0A6M1TWW4</accession>
<dbReference type="PANTHER" id="PTHR30040">
    <property type="entry name" value="THIAMINE BIOSYNTHESIS LIPOPROTEIN APBE"/>
    <property type="match status" value="1"/>
</dbReference>
<evidence type="ECO:0000313" key="12">
    <source>
        <dbReference type="EMBL" id="NGQ92680.1"/>
    </source>
</evidence>
<evidence type="ECO:0000256" key="6">
    <source>
        <dbReference type="ARBA" id="ARBA00022827"/>
    </source>
</evidence>
<feature type="binding site" evidence="11">
    <location>
        <position position="270"/>
    </location>
    <ligand>
        <name>Mg(2+)</name>
        <dbReference type="ChEBI" id="CHEBI:18420"/>
    </ligand>
</feature>
<comment type="caution">
    <text evidence="12">The sequence shown here is derived from an EMBL/GenBank/DDBJ whole genome shotgun (WGS) entry which is preliminary data.</text>
</comment>
<organism evidence="12 13">
    <name type="scientific">Paragemmobacter kunshanensis</name>
    <dbReference type="NCBI Taxonomy" id="2583234"/>
    <lineage>
        <taxon>Bacteria</taxon>
        <taxon>Pseudomonadati</taxon>
        <taxon>Pseudomonadota</taxon>
        <taxon>Alphaproteobacteria</taxon>
        <taxon>Rhodobacterales</taxon>
        <taxon>Paracoccaceae</taxon>
        <taxon>Paragemmobacter</taxon>
    </lineage>
</organism>
<evidence type="ECO:0000256" key="4">
    <source>
        <dbReference type="ARBA" id="ARBA00022679"/>
    </source>
</evidence>
<evidence type="ECO:0000256" key="3">
    <source>
        <dbReference type="ARBA" id="ARBA00022630"/>
    </source>
</evidence>